<dbReference type="EMBL" id="DSZT01000245">
    <property type="protein sequence ID" value="HGU42743.1"/>
    <property type="molecule type" value="Genomic_DNA"/>
</dbReference>
<evidence type="ECO:0000313" key="3">
    <source>
        <dbReference type="EMBL" id="HGU42743.1"/>
    </source>
</evidence>
<dbReference type="AlphaFoldDB" id="A0A172T4X8"/>
<name>A0A172T4X8_FERPE</name>
<dbReference type="EMBL" id="DTBH01000093">
    <property type="protein sequence ID" value="HGQ77092.1"/>
    <property type="molecule type" value="Genomic_DNA"/>
</dbReference>
<organism evidence="1 4">
    <name type="scientific">Fervidobacterium pennivorans</name>
    <dbReference type="NCBI Taxonomy" id="93466"/>
    <lineage>
        <taxon>Bacteria</taxon>
        <taxon>Thermotogati</taxon>
        <taxon>Thermotogota</taxon>
        <taxon>Thermotogae</taxon>
        <taxon>Thermotogales</taxon>
        <taxon>Fervidobacteriaceae</taxon>
        <taxon>Fervidobacterium</taxon>
    </lineage>
</organism>
<accession>A0A172T4X8</accession>
<dbReference type="Pfam" id="PF12646">
    <property type="entry name" value="DUF3783"/>
    <property type="match status" value="1"/>
</dbReference>
<sequence>MERKEQKVVILHGFDKPEILKVMKLLKENFQGEDLIFASTTPTSLTWRVEDLINELKQEHEEFKRMRQIKQQEGKQGE</sequence>
<dbReference type="OrthoDB" id="48719at2"/>
<evidence type="ECO:0000313" key="1">
    <source>
        <dbReference type="EMBL" id="ANE41992.1"/>
    </source>
</evidence>
<dbReference type="InterPro" id="IPR016621">
    <property type="entry name" value="UCP014543"/>
</dbReference>
<dbReference type="KEGG" id="fng:JM64_08655"/>
<reference evidence="1 4" key="1">
    <citation type="submission" date="2014-08" db="EMBL/GenBank/DDBJ databases">
        <title>Fervidobacterium pennivorans DYC genome.</title>
        <authorList>
            <person name="Wushke S."/>
        </authorList>
    </citation>
    <scope>NUCLEOTIDE SEQUENCE [LARGE SCALE GENOMIC DNA]</scope>
    <source>
        <strain evidence="1 4">DYC</strain>
    </source>
</reference>
<reference evidence="2" key="2">
    <citation type="journal article" date="2020" name="mSystems">
        <title>Genome- and Community-Level Interaction Insights into Carbon Utilization and Element Cycling Functions of Hydrothermarchaeota in Hydrothermal Sediment.</title>
        <authorList>
            <person name="Zhou Z."/>
            <person name="Liu Y."/>
            <person name="Xu W."/>
            <person name="Pan J."/>
            <person name="Luo Z.H."/>
            <person name="Li M."/>
        </authorList>
    </citation>
    <scope>NUCLEOTIDE SEQUENCE [LARGE SCALE GENOMIC DNA]</scope>
    <source>
        <strain evidence="3">SpSt-604</strain>
        <strain evidence="2">SpSt-640</strain>
    </source>
</reference>
<proteinExistence type="predicted"/>
<dbReference type="PATRIC" id="fig|93466.3.peg.1820"/>
<evidence type="ECO:0000313" key="2">
    <source>
        <dbReference type="EMBL" id="HGQ77092.1"/>
    </source>
</evidence>
<gene>
    <name evidence="3" type="ORF">ENT72_07515</name>
    <name evidence="2" type="ORF">ENU12_04100</name>
    <name evidence="1" type="ORF">JM64_08655</name>
</gene>
<dbReference type="Proteomes" id="UP000077096">
    <property type="component" value="Chromosome"/>
</dbReference>
<evidence type="ECO:0000313" key="4">
    <source>
        <dbReference type="Proteomes" id="UP000077096"/>
    </source>
</evidence>
<dbReference type="EMBL" id="CP011393">
    <property type="protein sequence ID" value="ANE41992.1"/>
    <property type="molecule type" value="Genomic_DNA"/>
</dbReference>
<protein>
    <submittedName>
        <fullName evidence="2">DUF3783 domain-containing protein</fullName>
    </submittedName>
</protein>